<keyword evidence="1" id="KW-0472">Membrane</keyword>
<feature type="transmembrane region" description="Helical" evidence="1">
    <location>
        <begin position="167"/>
        <end position="190"/>
    </location>
</feature>
<accession>A0A7J3JSJ6</accession>
<keyword evidence="1" id="KW-1133">Transmembrane helix</keyword>
<evidence type="ECO:0000313" key="2">
    <source>
        <dbReference type="EMBL" id="HGQ18813.1"/>
    </source>
</evidence>
<gene>
    <name evidence="2" type="ORF">ENU30_07580</name>
</gene>
<feature type="transmembrane region" description="Helical" evidence="1">
    <location>
        <begin position="60"/>
        <end position="79"/>
    </location>
</feature>
<organism evidence="2">
    <name type="scientific">Ignisphaera aggregans</name>
    <dbReference type="NCBI Taxonomy" id="334771"/>
    <lineage>
        <taxon>Archaea</taxon>
        <taxon>Thermoproteota</taxon>
        <taxon>Thermoprotei</taxon>
        <taxon>Desulfurococcales</taxon>
        <taxon>Desulfurococcaceae</taxon>
        <taxon>Ignisphaera</taxon>
    </lineage>
</organism>
<name>A0A7J3JSJ6_9CREN</name>
<proteinExistence type="predicted"/>
<dbReference type="AlphaFoldDB" id="A0A7J3JSJ6"/>
<comment type="caution">
    <text evidence="2">The sequence shown here is derived from an EMBL/GenBank/DDBJ whole genome shotgun (WGS) entry which is preliminary data.</text>
</comment>
<reference evidence="2" key="1">
    <citation type="journal article" date="2020" name="mSystems">
        <title>Genome- and Community-Level Interaction Insights into Carbon Utilization and Element Cycling Functions of Hydrothermarchaeota in Hydrothermal Sediment.</title>
        <authorList>
            <person name="Zhou Z."/>
            <person name="Liu Y."/>
            <person name="Xu W."/>
            <person name="Pan J."/>
            <person name="Luo Z.H."/>
            <person name="Li M."/>
        </authorList>
    </citation>
    <scope>NUCLEOTIDE SEQUENCE [LARGE SCALE GENOMIC DNA]</scope>
    <source>
        <strain evidence="2">SpSt-657</strain>
    </source>
</reference>
<feature type="transmembrane region" description="Helical" evidence="1">
    <location>
        <begin position="26"/>
        <end position="48"/>
    </location>
</feature>
<feature type="transmembrane region" description="Helical" evidence="1">
    <location>
        <begin position="143"/>
        <end position="161"/>
    </location>
</feature>
<sequence length="269" mass="30329">MLRLIRRAYAVFKSYALSDLVRSKGFIYGFISFSIWIVLFMSPLTLFIDQTADPQTVAAYGFTAILIFMFYGAATWDWAAELRWMINDGRLEYYIVSGSGFLPHYLGILPISLIWLAMTMLFNYVVLSILWGPPLLVFTDITMLVYGFILLLINLVAYALILGGTVVSSGVSGFVIEILGFILPVATGGLTPLSKLPRPLQTFALLTPFSYPAEMLRYSILGWTPIMDVWQLIVRGILSALVFLLISLAYFRYQLKKILKEGVRVTALW</sequence>
<feature type="transmembrane region" description="Helical" evidence="1">
    <location>
        <begin position="232"/>
        <end position="251"/>
    </location>
</feature>
<dbReference type="EMBL" id="DTBZ01000143">
    <property type="protein sequence ID" value="HGQ18813.1"/>
    <property type="molecule type" value="Genomic_DNA"/>
</dbReference>
<protein>
    <submittedName>
        <fullName evidence="2">ABC transporter permease</fullName>
    </submittedName>
</protein>
<keyword evidence="1" id="KW-0812">Transmembrane</keyword>
<evidence type="ECO:0000256" key="1">
    <source>
        <dbReference type="SAM" id="Phobius"/>
    </source>
</evidence>